<gene>
    <name evidence="3" type="ORF">M6B38_143380</name>
    <name evidence="2" type="ORF">M6B38_177475</name>
</gene>
<evidence type="ECO:0000313" key="3">
    <source>
        <dbReference type="EMBL" id="KAJ6813905.1"/>
    </source>
</evidence>
<name>A0AAX6FD89_IRIPA</name>
<keyword evidence="4" id="KW-1185">Reference proteome</keyword>
<dbReference type="Proteomes" id="UP001140949">
    <property type="component" value="Unassembled WGS sequence"/>
</dbReference>
<evidence type="ECO:0000313" key="4">
    <source>
        <dbReference type="Proteomes" id="UP001140949"/>
    </source>
</evidence>
<evidence type="ECO:0000313" key="2">
    <source>
        <dbReference type="EMBL" id="KAJ6805994.1"/>
    </source>
</evidence>
<comment type="caution">
    <text evidence="3">The sequence shown here is derived from an EMBL/GenBank/DDBJ whole genome shotgun (WGS) entry which is preliminary data.</text>
</comment>
<dbReference type="AlphaFoldDB" id="A0AAX6FD89"/>
<sequence>MASKKKKAASGSLSPKNPSSCRLLQRKATQIFSSQRKVIQILSSSGRVSGGRAAEKAVVGRLWSGRTSQGDARTGSVDKRDSDGLGQSSSPFIVFSSGGGRLVSDEGATLSMTGIVSSSSDSSNIVLTNC</sequence>
<dbReference type="EMBL" id="JANAVB010030106">
    <property type="protein sequence ID" value="KAJ6813905.1"/>
    <property type="molecule type" value="Genomic_DNA"/>
</dbReference>
<feature type="region of interest" description="Disordered" evidence="1">
    <location>
        <begin position="62"/>
        <end position="90"/>
    </location>
</feature>
<protein>
    <submittedName>
        <fullName evidence="3">CID11</fullName>
    </submittedName>
</protein>
<evidence type="ECO:0000256" key="1">
    <source>
        <dbReference type="SAM" id="MobiDB-lite"/>
    </source>
</evidence>
<reference evidence="3" key="2">
    <citation type="submission" date="2023-04" db="EMBL/GenBank/DDBJ databases">
        <authorList>
            <person name="Bruccoleri R.E."/>
            <person name="Oakeley E.J."/>
            <person name="Faust A.-M."/>
            <person name="Dessus-Babus S."/>
            <person name="Altorfer M."/>
            <person name="Burckhardt D."/>
            <person name="Oertli M."/>
            <person name="Naumann U."/>
            <person name="Petersen F."/>
            <person name="Wong J."/>
        </authorList>
    </citation>
    <scope>NUCLEOTIDE SEQUENCE</scope>
    <source>
        <strain evidence="3">GSM-AAB239-AS_SAM_17_03QT</strain>
        <tissue evidence="3">Leaf</tissue>
    </source>
</reference>
<reference evidence="3" key="1">
    <citation type="journal article" date="2023" name="GigaByte">
        <title>Genome assembly of the bearded iris, Iris pallida Lam.</title>
        <authorList>
            <person name="Bruccoleri R.E."/>
            <person name="Oakeley E.J."/>
            <person name="Faust A.M.E."/>
            <person name="Altorfer M."/>
            <person name="Dessus-Babus S."/>
            <person name="Burckhardt D."/>
            <person name="Oertli M."/>
            <person name="Naumann U."/>
            <person name="Petersen F."/>
            <person name="Wong J."/>
        </authorList>
    </citation>
    <scope>NUCLEOTIDE SEQUENCE</scope>
    <source>
        <strain evidence="3">GSM-AAB239-AS_SAM_17_03QT</strain>
    </source>
</reference>
<dbReference type="EMBL" id="JANAVB010035019">
    <property type="protein sequence ID" value="KAJ6805994.1"/>
    <property type="molecule type" value="Genomic_DNA"/>
</dbReference>
<feature type="region of interest" description="Disordered" evidence="1">
    <location>
        <begin position="1"/>
        <end position="21"/>
    </location>
</feature>
<proteinExistence type="predicted"/>
<organism evidence="3 4">
    <name type="scientific">Iris pallida</name>
    <name type="common">Sweet iris</name>
    <dbReference type="NCBI Taxonomy" id="29817"/>
    <lineage>
        <taxon>Eukaryota</taxon>
        <taxon>Viridiplantae</taxon>
        <taxon>Streptophyta</taxon>
        <taxon>Embryophyta</taxon>
        <taxon>Tracheophyta</taxon>
        <taxon>Spermatophyta</taxon>
        <taxon>Magnoliopsida</taxon>
        <taxon>Liliopsida</taxon>
        <taxon>Asparagales</taxon>
        <taxon>Iridaceae</taxon>
        <taxon>Iridoideae</taxon>
        <taxon>Irideae</taxon>
        <taxon>Iris</taxon>
    </lineage>
</organism>
<accession>A0AAX6FD89</accession>